<gene>
    <name evidence="2 4" type="ORF">BDZ99DRAFT_517269</name>
</gene>
<dbReference type="RefSeq" id="XP_033579940.1">
    <property type="nucleotide sequence ID" value="XM_033725162.1"/>
</dbReference>
<dbReference type="Proteomes" id="UP000504636">
    <property type="component" value="Unplaced"/>
</dbReference>
<proteinExistence type="predicted"/>
<evidence type="ECO:0000259" key="1">
    <source>
        <dbReference type="Pfam" id="PF06985"/>
    </source>
</evidence>
<dbReference type="GeneID" id="54466055"/>
<evidence type="ECO:0000313" key="4">
    <source>
        <dbReference type="RefSeq" id="XP_033579940.1"/>
    </source>
</evidence>
<name>A0A6A6YVJ3_9PEZI</name>
<feature type="domain" description="Heterokaryon incompatibility" evidence="1">
    <location>
        <begin position="267"/>
        <end position="413"/>
    </location>
</feature>
<evidence type="ECO:0000313" key="3">
    <source>
        <dbReference type="Proteomes" id="UP000504636"/>
    </source>
</evidence>
<organism evidence="2">
    <name type="scientific">Mytilinidion resinicola</name>
    <dbReference type="NCBI Taxonomy" id="574789"/>
    <lineage>
        <taxon>Eukaryota</taxon>
        <taxon>Fungi</taxon>
        <taxon>Dikarya</taxon>
        <taxon>Ascomycota</taxon>
        <taxon>Pezizomycotina</taxon>
        <taxon>Dothideomycetes</taxon>
        <taxon>Pleosporomycetidae</taxon>
        <taxon>Mytilinidiales</taxon>
        <taxon>Mytilinidiaceae</taxon>
        <taxon>Mytilinidion</taxon>
    </lineage>
</organism>
<dbReference type="OrthoDB" id="5135333at2759"/>
<evidence type="ECO:0000313" key="2">
    <source>
        <dbReference type="EMBL" id="KAF2812976.1"/>
    </source>
</evidence>
<dbReference type="PANTHER" id="PTHR33112">
    <property type="entry name" value="DOMAIN PROTEIN, PUTATIVE-RELATED"/>
    <property type="match status" value="1"/>
</dbReference>
<dbReference type="AlphaFoldDB" id="A0A6A6YVJ3"/>
<dbReference type="EMBL" id="MU003696">
    <property type="protein sequence ID" value="KAF2812976.1"/>
    <property type="molecule type" value="Genomic_DNA"/>
</dbReference>
<accession>A0A6A6YVJ3</accession>
<dbReference type="PANTHER" id="PTHR33112:SF12">
    <property type="entry name" value="HETEROKARYON INCOMPATIBILITY DOMAIN-CONTAINING PROTEIN"/>
    <property type="match status" value="1"/>
</dbReference>
<reference evidence="4" key="3">
    <citation type="submission" date="2025-04" db="UniProtKB">
        <authorList>
            <consortium name="RefSeq"/>
        </authorList>
    </citation>
    <scope>IDENTIFICATION</scope>
    <source>
        <strain evidence="4">CBS 304.34</strain>
    </source>
</reference>
<keyword evidence="3" id="KW-1185">Reference proteome</keyword>
<dbReference type="Pfam" id="PF06985">
    <property type="entry name" value="HET"/>
    <property type="match status" value="1"/>
</dbReference>
<protein>
    <submittedName>
        <fullName evidence="2 4">HET-domain-containing protein</fullName>
    </submittedName>
</protein>
<reference evidence="2 4" key="1">
    <citation type="journal article" date="2020" name="Stud. Mycol.">
        <title>101 Dothideomycetes genomes: a test case for predicting lifestyles and emergence of pathogens.</title>
        <authorList>
            <person name="Haridas S."/>
            <person name="Albert R."/>
            <person name="Binder M."/>
            <person name="Bloem J."/>
            <person name="Labutti K."/>
            <person name="Salamov A."/>
            <person name="Andreopoulos B."/>
            <person name="Baker S."/>
            <person name="Barry K."/>
            <person name="Bills G."/>
            <person name="Bluhm B."/>
            <person name="Cannon C."/>
            <person name="Castanera R."/>
            <person name="Culley D."/>
            <person name="Daum C."/>
            <person name="Ezra D."/>
            <person name="Gonzalez J."/>
            <person name="Henrissat B."/>
            <person name="Kuo A."/>
            <person name="Liang C."/>
            <person name="Lipzen A."/>
            <person name="Lutzoni F."/>
            <person name="Magnuson J."/>
            <person name="Mondo S."/>
            <person name="Nolan M."/>
            <person name="Ohm R."/>
            <person name="Pangilinan J."/>
            <person name="Park H.-J."/>
            <person name="Ramirez L."/>
            <person name="Alfaro M."/>
            <person name="Sun H."/>
            <person name="Tritt A."/>
            <person name="Yoshinaga Y."/>
            <person name="Zwiers L.-H."/>
            <person name="Turgeon B."/>
            <person name="Goodwin S."/>
            <person name="Spatafora J."/>
            <person name="Crous P."/>
            <person name="Grigoriev I."/>
        </authorList>
    </citation>
    <scope>NUCLEOTIDE SEQUENCE</scope>
    <source>
        <strain evidence="2 4">CBS 304.34</strain>
    </source>
</reference>
<reference evidence="4" key="2">
    <citation type="submission" date="2020-04" db="EMBL/GenBank/DDBJ databases">
        <authorList>
            <consortium name="NCBI Genome Project"/>
        </authorList>
    </citation>
    <scope>NUCLEOTIDE SEQUENCE</scope>
    <source>
        <strain evidence="4">CBS 304.34</strain>
    </source>
</reference>
<sequence length="814" mass="93670">MTDLHELISDGCYHHYLAVESDNTLPQFSIASSNETAMTDQHELINNECYYCPPVESVGPLVRPYFERLFHQPCSSCPVAKPDPDPLLCDQCQHLRVWHLLRCVDHELRPERLLPLPMILLEEAGEIRCSFCRIIKATLTSAFDLFQLLDIQTQFPVLYLNLDPHGGQPRASEGIHLADISVDMETTEGASGGILGVGDLQIRDLKQGIDLPQVEGFVSWRRLKLALDECEEHHVLCRRDNGAVLPKNFRVIDVRRRCVVETRNDPFVALSYVWGSANYPSFLTATRDTIQAMMKHGGLPERHVPRTIEDAMLVCEQLGEQFLWVDRLCILQDDEEDKKRQIDTMGGIYSAANFVIIAAYGDNMDYGLSGVRVAREKFQHSVDIYGYRFTNILRERQNDPLAVWYTRGWTYQEGALARRRLYFTNSRAYLECGSSTFHEDRYNQEVGLKKHLSDGLYLPSDKSRFQAFSRHLRMYTSRMLSYRSDANNAFKGISNALYGHRGNFIQGLPLVQFDQAMLWWSLDGRSSLSPGEGTLQVTPTWTWLSRMCRGDAMKYHSRKFYGALAFWYDISDCSSGFVQRKPINLIPETEVDDDWALIMANAVSEGCTSIDPLSLRRHDQDSRTFQDTFNRYWVTYNAFCVQAAQCAEQCISEQVEKPFELDQSDNMDMKFINRVLIITLTQSALLRLDSDDKMPSRYSGPGIFNEAAEKIGGLCGHCESLVRELRSGRDHKSTKHEFIALSLSGHTGRWLMESEELQVRRYHNNKGDKLRHIPIVNVLLIGWRGQYAYRRELGWIFLKDWAEARREWRRIPLI</sequence>
<dbReference type="InterPro" id="IPR010730">
    <property type="entry name" value="HET"/>
</dbReference>